<dbReference type="Pfam" id="PF14497">
    <property type="entry name" value="GST_C_3"/>
    <property type="match status" value="1"/>
</dbReference>
<dbReference type="InterPro" id="IPR010987">
    <property type="entry name" value="Glutathione-S-Trfase_C-like"/>
</dbReference>
<reference evidence="3" key="2">
    <citation type="submission" date="2018-04" db="EMBL/GenBank/DDBJ databases">
        <authorList>
            <person name="Lee J.-S."/>
        </authorList>
    </citation>
    <scope>NUCLEOTIDE SEQUENCE</scope>
</reference>
<dbReference type="Pfam" id="PF02798">
    <property type="entry name" value="GST_N"/>
    <property type="match status" value="1"/>
</dbReference>
<dbReference type="PROSITE" id="PS50404">
    <property type="entry name" value="GST_NTER"/>
    <property type="match status" value="1"/>
</dbReference>
<dbReference type="PROSITE" id="PS50405">
    <property type="entry name" value="GST_CTER"/>
    <property type="match status" value="1"/>
</dbReference>
<dbReference type="CDD" id="cd03039">
    <property type="entry name" value="GST_N_Sigma_like"/>
    <property type="match status" value="1"/>
</dbReference>
<evidence type="ECO:0000313" key="3">
    <source>
        <dbReference type="EMBL" id="AYN44514.1"/>
    </source>
</evidence>
<dbReference type="PANTHER" id="PTHR11571">
    <property type="entry name" value="GLUTATHIONE S-TRANSFERASE"/>
    <property type="match status" value="1"/>
</dbReference>
<dbReference type="SUPFAM" id="SSF47616">
    <property type="entry name" value="GST C-terminal domain-like"/>
    <property type="match status" value="1"/>
</dbReference>
<feature type="domain" description="GST C-terminal" evidence="2">
    <location>
        <begin position="83"/>
        <end position="205"/>
    </location>
</feature>
<dbReference type="AlphaFoldDB" id="A0A3G2JSF8"/>
<dbReference type="SFLD" id="SFLDG01205">
    <property type="entry name" value="AMPS.1"/>
    <property type="match status" value="1"/>
</dbReference>
<dbReference type="Gene3D" id="3.40.30.10">
    <property type="entry name" value="Glutaredoxin"/>
    <property type="match status" value="1"/>
</dbReference>
<dbReference type="InterPro" id="IPR040079">
    <property type="entry name" value="Glutathione_S-Trfase"/>
</dbReference>
<dbReference type="InterPro" id="IPR004045">
    <property type="entry name" value="Glutathione_S-Trfase_N"/>
</dbReference>
<sequence>MSATLYYFDGRGKAEIARLTMAAANIPFNQETIREKKQFETMKSEGKLLFGQLPMVEFEGHQLVQSSSIARFFANRANLLGSNEEEMLKIDILFEGSRDFNSAFMSYGFVGFTEVLDKAKATAMPKYLPIFNSMLSKNGSNGYLVGAKISLADIGLLEVVLTIEELLGQDELKPYAEIQNFLATMKSNELIHKYLNSELRPRKNDEKYVAEVKSVLY</sequence>
<dbReference type="EMBL" id="MH189346">
    <property type="protein sequence ID" value="AYN44514.1"/>
    <property type="molecule type" value="mRNA"/>
</dbReference>
<dbReference type="PANTHER" id="PTHR11571:SF230">
    <property type="entry name" value="GLUTATHIONE TRANSFERASE"/>
    <property type="match status" value="1"/>
</dbReference>
<dbReference type="SFLD" id="SFLDG00363">
    <property type="entry name" value="AMPS_(cytGST):_Alpha-__Mu-__Pi"/>
    <property type="match status" value="1"/>
</dbReference>
<evidence type="ECO:0000259" key="2">
    <source>
        <dbReference type="PROSITE" id="PS50405"/>
    </source>
</evidence>
<dbReference type="GO" id="GO:0006749">
    <property type="term" value="P:glutathione metabolic process"/>
    <property type="evidence" value="ECO:0007669"/>
    <property type="project" value="TreeGrafter"/>
</dbReference>
<keyword evidence="3" id="KW-0808">Transferase</keyword>
<accession>A0A3G2JSF8</accession>
<dbReference type="InterPro" id="IPR004046">
    <property type="entry name" value="GST_C"/>
</dbReference>
<dbReference type="InterPro" id="IPR036249">
    <property type="entry name" value="Thioredoxin-like_sf"/>
</dbReference>
<dbReference type="SUPFAM" id="SSF52833">
    <property type="entry name" value="Thioredoxin-like"/>
    <property type="match status" value="1"/>
</dbReference>
<dbReference type="InterPro" id="IPR036282">
    <property type="entry name" value="Glutathione-S-Trfase_C_sf"/>
</dbReference>
<dbReference type="GO" id="GO:0004364">
    <property type="term" value="F:glutathione transferase activity"/>
    <property type="evidence" value="ECO:0007669"/>
    <property type="project" value="TreeGrafter"/>
</dbReference>
<reference evidence="3" key="1">
    <citation type="journal article" date="2018" name="Comp. Biochem. Physiol. Part D Genomics Proteomics">
        <title>Genome-wide identification of the entire 90 glutathione S-transferase (GST) subfamily genes in four rotifer Brachionus species and transcriptional modulation in response to endocrine disrupting chemicals.</title>
        <authorList>
            <person name="Park J.C."/>
            <person name="Kim D.H."/>
            <person name="Lee M.C."/>
            <person name="Han J."/>
            <person name="Kim H.J."/>
            <person name="Hagiwara A."/>
            <person name="Hwang U.K."/>
            <person name="Park H.G."/>
            <person name="Lee J.S."/>
        </authorList>
    </citation>
    <scope>NUCLEOTIDE SEQUENCE</scope>
</reference>
<organism evidence="3">
    <name type="scientific">Brachionus plicatilis</name>
    <name type="common">Marine rotifer</name>
    <name type="synonym">Brachionus muelleri</name>
    <dbReference type="NCBI Taxonomy" id="10195"/>
    <lineage>
        <taxon>Eukaryota</taxon>
        <taxon>Metazoa</taxon>
        <taxon>Spiralia</taxon>
        <taxon>Gnathifera</taxon>
        <taxon>Rotifera</taxon>
        <taxon>Eurotatoria</taxon>
        <taxon>Monogononta</taxon>
        <taxon>Pseudotrocha</taxon>
        <taxon>Ploima</taxon>
        <taxon>Brachionidae</taxon>
        <taxon>Brachionus</taxon>
    </lineage>
</organism>
<feature type="domain" description="GST N-terminal" evidence="1">
    <location>
        <begin position="1"/>
        <end position="81"/>
    </location>
</feature>
<protein>
    <submittedName>
        <fullName evidence="3">Glutathione S-transferase A2</fullName>
    </submittedName>
</protein>
<dbReference type="SFLD" id="SFLDS00019">
    <property type="entry name" value="Glutathione_Transferase_(cytos"/>
    <property type="match status" value="1"/>
</dbReference>
<name>A0A3G2JSF8_BRAPC</name>
<dbReference type="Gene3D" id="1.20.1050.10">
    <property type="match status" value="1"/>
</dbReference>
<dbReference type="InterPro" id="IPR050213">
    <property type="entry name" value="GST_superfamily"/>
</dbReference>
<proteinExistence type="evidence at transcript level"/>
<evidence type="ECO:0000259" key="1">
    <source>
        <dbReference type="PROSITE" id="PS50404"/>
    </source>
</evidence>